<reference evidence="6" key="1">
    <citation type="journal article" date="2023" name="Commun. Biol.">
        <title>Genome analysis of Parmales, the sister group of diatoms, reveals the evolutionary specialization of diatoms from phago-mixotrophs to photoautotrophs.</title>
        <authorList>
            <person name="Ban H."/>
            <person name="Sato S."/>
            <person name="Yoshikawa S."/>
            <person name="Yamada K."/>
            <person name="Nakamura Y."/>
            <person name="Ichinomiya M."/>
            <person name="Sato N."/>
            <person name="Blanc-Mathieu R."/>
            <person name="Endo H."/>
            <person name="Kuwata A."/>
            <person name="Ogata H."/>
        </authorList>
    </citation>
    <scope>NUCLEOTIDE SEQUENCE [LARGE SCALE GENOMIC DNA]</scope>
    <source>
        <strain evidence="6">NIES 3701</strain>
    </source>
</reference>
<dbReference type="Gene3D" id="2.40.50.140">
    <property type="entry name" value="Nucleic acid-binding proteins"/>
    <property type="match status" value="6"/>
</dbReference>
<dbReference type="SUPFAM" id="SSF50249">
    <property type="entry name" value="Nucleic acid-binding proteins"/>
    <property type="match status" value="6"/>
</dbReference>
<keyword evidence="6" id="KW-1185">Reference proteome</keyword>
<dbReference type="InterPro" id="IPR012340">
    <property type="entry name" value="NA-bd_OB-fold"/>
</dbReference>
<keyword evidence="2" id="KW-0698">rRNA processing</keyword>
<dbReference type="GO" id="GO:0003723">
    <property type="term" value="F:RNA binding"/>
    <property type="evidence" value="ECO:0007669"/>
    <property type="project" value="TreeGrafter"/>
</dbReference>
<feature type="domain" description="S1 motif" evidence="4">
    <location>
        <begin position="870"/>
        <end position="940"/>
    </location>
</feature>
<comment type="caution">
    <text evidence="5">The sequence shown here is derived from an EMBL/GenBank/DDBJ whole genome shotgun (WGS) entry which is preliminary data.</text>
</comment>
<dbReference type="FunFam" id="2.40.50.140:FF:000103">
    <property type="entry name" value="protein RRP5 homolog"/>
    <property type="match status" value="1"/>
</dbReference>
<dbReference type="Proteomes" id="UP001165085">
    <property type="component" value="Unassembled WGS sequence"/>
</dbReference>
<gene>
    <name evidence="5" type="ORF">TrST_g6746</name>
</gene>
<dbReference type="Pfam" id="PF00575">
    <property type="entry name" value="S1"/>
    <property type="match status" value="2"/>
</dbReference>
<dbReference type="InterPro" id="IPR003029">
    <property type="entry name" value="S1_domain"/>
</dbReference>
<feature type="compositionally biased region" description="Low complexity" evidence="3">
    <location>
        <begin position="227"/>
        <end position="241"/>
    </location>
</feature>
<evidence type="ECO:0000313" key="6">
    <source>
        <dbReference type="Proteomes" id="UP001165085"/>
    </source>
</evidence>
<dbReference type="GO" id="GO:0006364">
    <property type="term" value="P:rRNA processing"/>
    <property type="evidence" value="ECO:0007669"/>
    <property type="project" value="UniProtKB-KW"/>
</dbReference>
<proteinExistence type="predicted"/>
<protein>
    <recommendedName>
        <fullName evidence="4">S1 motif domain-containing protein</fullName>
    </recommendedName>
</protein>
<feature type="domain" description="S1 motif" evidence="4">
    <location>
        <begin position="420"/>
        <end position="487"/>
    </location>
</feature>
<name>A0A9W7C4Z0_9STRA</name>
<dbReference type="PANTHER" id="PTHR23270:SF10">
    <property type="entry name" value="PROTEIN RRP5 HOMOLOG"/>
    <property type="match status" value="1"/>
</dbReference>
<dbReference type="PANTHER" id="PTHR23270">
    <property type="entry name" value="PROGRAMMED CELL DEATH PROTEIN 11 PRE-RRNA PROCESSING PROTEIN RRP5"/>
    <property type="match status" value="1"/>
</dbReference>
<evidence type="ECO:0000256" key="1">
    <source>
        <dbReference type="ARBA" id="ARBA00004604"/>
    </source>
</evidence>
<feature type="compositionally biased region" description="Acidic residues" evidence="3">
    <location>
        <begin position="1296"/>
        <end position="1313"/>
    </location>
</feature>
<evidence type="ECO:0000256" key="3">
    <source>
        <dbReference type="SAM" id="MobiDB-lite"/>
    </source>
</evidence>
<feature type="region of interest" description="Disordered" evidence="3">
    <location>
        <begin position="227"/>
        <end position="249"/>
    </location>
</feature>
<dbReference type="Gene3D" id="1.25.40.10">
    <property type="entry name" value="Tetratricopeptide repeat domain"/>
    <property type="match status" value="2"/>
</dbReference>
<evidence type="ECO:0000256" key="2">
    <source>
        <dbReference type="ARBA" id="ARBA00022552"/>
    </source>
</evidence>
<organism evidence="5 6">
    <name type="scientific">Triparma strigata</name>
    <dbReference type="NCBI Taxonomy" id="1606541"/>
    <lineage>
        <taxon>Eukaryota</taxon>
        <taxon>Sar</taxon>
        <taxon>Stramenopiles</taxon>
        <taxon>Ochrophyta</taxon>
        <taxon>Bolidophyceae</taxon>
        <taxon>Parmales</taxon>
        <taxon>Triparmaceae</taxon>
        <taxon>Triparma</taxon>
    </lineage>
</organism>
<dbReference type="InterPro" id="IPR045209">
    <property type="entry name" value="Rrp5"/>
</dbReference>
<sequence>MSSFPRGGAVTPPTPDNVSSNKSEAPSDFLFGNTDKSTLPKHKKRSRDVVERYNRVEKHFGGGNVTHFDDKKPPTIVSLSFSHLTPGYKLLGYVKQHVSDDLTLVSLQNHLTGYVLRKSGSPPLPSTLPLHTYLPFSLVSIDKTTKRLQLSPSTDLINRGLHRTNLTPGLQISGTVLSSEDHGYVISSKINGTTAFLPLKFTTQKIDIGGSYMFIIKHYNHTSGQITLSSPPSSNPLTPIPQLTSPSASPHTLKSILPGMKVKFQITSLSRNGILVTFMNLHGAVHEDDVDGDFRSIFKGKKGVEFEGVVSAVDGRGGTVRVSYLRNLVEGLKINLPKQGKVIEGMKVVRVSKRIGAVLEKEGKEYRAFVHEGDTKFKGGEVVERFRVTGFWEYGNMVKGSCRKEIIEARILNNGDVEVGMKITGTIVKGVEGGRVVEIGNGVKALLRDEQCYDSVRGDVGKDFDVGKKVLMRVLRVKGDKIYVTCKKSLVGLKNLFKDVKDPISEEKTVGYVSNITEKGITVRFFGECYGICSSVRLKAELGVEDLEESYKIGGVVRCRVLGVKKGKMFNLSLDMRKKEGEDEFEEEYQVEVGEVLENVKIIGRNEDGYEILYKGIEMRLPYDQVSDSGDSNTSLKNNSTVKKAMILSKDRKYPHTPILTSRPGVTAAYNTPSRLAELKLSDTVVGWVCNKTSAGSFVRFCNYITGICPTIKGGGEFEVGQTVTVKITSLDVTDAKKPKILLTPVKDTKKGKVIKLKKGVEVGRVEVLDIKKERVNVKLLDGRSGANRLRIHYSNYLRLGEQPAAAAQKKKKKKADDEDDEIGPNHVFFGLKVGSIIEDVRVLKVDEVEGVTYVDLGNKEAESDPSEQSKLLTGVIESIVPSRGMFVCLSPGVKGFLSGLEIDEDVSVLNDLQKHFQVGEMIKVRVVLMEENKINLTTFKKNDKNRKLTVGGTVNVRVNRNLKEYDAPSLMVEIRDGKVGRIGLEELNDEVDWTNMPLAKGYKNGLFLKSTVLSLEPSIKLSLRSDPTEDAPVKKGDILKGYVKSTTKKGCYIKLRSGLEARCLLKDLSDVFIADPVESFKAGRLVKCVVLKREKDRIDVSLRESLMNGEVLSFDDITLGDKLPGEVVRVESYGVFIKILSSDVTGLCHVSELSDEFVEDIATLYDLGDVVLCKVLGVGKEGEKGKVSLGLKKSYFDDDMEEEDSSDDDEEGSSEEEEGSSDEEEDDEEGVKPMDMDDSEDEDYVKNLVEKMEAEESDEEDEEADSDEDEEDSDEDDSDSDSDSDLDKPVGFDFNNDDDEDSDSGSDSDDDEPKQKKKKKLKLSDVDARELALASGDADSNPESPSDFERLLLASPNDSTVWIKYMAYHLGLNNPDDARKVGLKAIKRIPGTEEEEKLNVFMAMVSLEVNFGDSESIKRAIAEAAKSSDVEKVALRAGEVLTNFGLGKTDKKEKQASLDLADNHFKTYLKKLKQSVGFWLGYMKHLLKTGRGADASDLLKRSLKSLPKHEHTTISVKFASLEFEEGSVERGRTIFETILSTYKKKLDIWFVYADREVKSGNVEEARGIFKRLAEEGGRGDKQMKSVFKKWYQFEEGLGGGGEGAEKVKRLAREYVENNM</sequence>
<comment type="subcellular location">
    <subcellularLocation>
        <location evidence="1">Nucleus</location>
        <location evidence="1">Nucleolus</location>
    </subcellularLocation>
</comment>
<dbReference type="SUPFAM" id="SSF48452">
    <property type="entry name" value="TPR-like"/>
    <property type="match status" value="2"/>
</dbReference>
<feature type="region of interest" description="Disordered" evidence="3">
    <location>
        <begin position="1196"/>
        <end position="1324"/>
    </location>
</feature>
<feature type="domain" description="S1 motif" evidence="4">
    <location>
        <begin position="1121"/>
        <end position="1193"/>
    </location>
</feature>
<dbReference type="GO" id="GO:0032040">
    <property type="term" value="C:small-subunit processome"/>
    <property type="evidence" value="ECO:0007669"/>
    <property type="project" value="TreeGrafter"/>
</dbReference>
<dbReference type="OrthoDB" id="412781at2759"/>
<accession>A0A9W7C4Z0</accession>
<feature type="domain" description="S1 motif" evidence="4">
    <location>
        <begin position="506"/>
        <end position="577"/>
    </location>
</feature>
<dbReference type="SMART" id="SM00316">
    <property type="entry name" value="S1"/>
    <property type="match status" value="8"/>
</dbReference>
<dbReference type="EMBL" id="BRXY01000509">
    <property type="protein sequence ID" value="GMH98125.1"/>
    <property type="molecule type" value="Genomic_DNA"/>
</dbReference>
<dbReference type="PROSITE" id="PS50126">
    <property type="entry name" value="S1"/>
    <property type="match status" value="5"/>
</dbReference>
<feature type="compositionally biased region" description="Acidic residues" evidence="3">
    <location>
        <begin position="1256"/>
        <end position="1285"/>
    </location>
</feature>
<feature type="compositionally biased region" description="Basic and acidic residues" evidence="3">
    <location>
        <begin position="1245"/>
        <end position="1255"/>
    </location>
</feature>
<evidence type="ECO:0000313" key="5">
    <source>
        <dbReference type="EMBL" id="GMH98125.1"/>
    </source>
</evidence>
<feature type="domain" description="S1 motif" evidence="4">
    <location>
        <begin position="1037"/>
        <end position="1104"/>
    </location>
</feature>
<dbReference type="InterPro" id="IPR011990">
    <property type="entry name" value="TPR-like_helical_dom_sf"/>
</dbReference>
<feature type="compositionally biased region" description="Acidic residues" evidence="3">
    <location>
        <begin position="1198"/>
        <end position="1230"/>
    </location>
</feature>
<dbReference type="SMART" id="SM00386">
    <property type="entry name" value="HAT"/>
    <property type="match status" value="3"/>
</dbReference>
<feature type="region of interest" description="Disordered" evidence="3">
    <location>
        <begin position="1"/>
        <end position="48"/>
    </location>
</feature>
<dbReference type="InterPro" id="IPR003107">
    <property type="entry name" value="HAT"/>
</dbReference>
<evidence type="ECO:0000259" key="4">
    <source>
        <dbReference type="PROSITE" id="PS50126"/>
    </source>
</evidence>